<name>A0A5J4U455_9EUKA</name>
<evidence type="ECO:0000256" key="1">
    <source>
        <dbReference type="SAM" id="MobiDB-lite"/>
    </source>
</evidence>
<proteinExistence type="predicted"/>
<feature type="region of interest" description="Disordered" evidence="1">
    <location>
        <begin position="1"/>
        <end position="25"/>
    </location>
</feature>
<dbReference type="AlphaFoldDB" id="A0A5J4U455"/>
<evidence type="ECO:0000313" key="2">
    <source>
        <dbReference type="EMBL" id="KAA6365063.1"/>
    </source>
</evidence>
<feature type="compositionally biased region" description="Low complexity" evidence="1">
    <location>
        <begin position="9"/>
        <end position="25"/>
    </location>
</feature>
<dbReference type="EMBL" id="SNRW01020892">
    <property type="protein sequence ID" value="KAA6365063.1"/>
    <property type="molecule type" value="Genomic_DNA"/>
</dbReference>
<evidence type="ECO:0000313" key="3">
    <source>
        <dbReference type="Proteomes" id="UP000324800"/>
    </source>
</evidence>
<protein>
    <submittedName>
        <fullName evidence="2">Uncharacterized protein</fullName>
    </submittedName>
</protein>
<dbReference type="Proteomes" id="UP000324800">
    <property type="component" value="Unassembled WGS sequence"/>
</dbReference>
<sequence>MGNTPPSSPRISSSSSGPIKLSKPIESTKTLQPLAPHVYTNAEIMSLFGLTTLGVSDKRKTLIVDFLKDSAATLLRIALTESSDELSGVLISQFNMDTEKAQETAQKLINTYNSLSVKIEQIDNSTNTSHIKPEEEEESNLATRKDLRDLEDKLFQHIFEKIERIRRKILILRDIMEEIYLIKRDDYVSASTITTCGGKIGGYGSYYDYYTYGEGNRLDIADES</sequence>
<reference evidence="2 3" key="1">
    <citation type="submission" date="2019-03" db="EMBL/GenBank/DDBJ databases">
        <title>Single cell metagenomics reveals metabolic interactions within the superorganism composed of flagellate Streblomastix strix and complex community of Bacteroidetes bacteria on its surface.</title>
        <authorList>
            <person name="Treitli S.C."/>
            <person name="Kolisko M."/>
            <person name="Husnik F."/>
            <person name="Keeling P."/>
            <person name="Hampl V."/>
        </authorList>
    </citation>
    <scope>NUCLEOTIDE SEQUENCE [LARGE SCALE GENOMIC DNA]</scope>
    <source>
        <strain evidence="2">ST1C</strain>
    </source>
</reference>
<organism evidence="2 3">
    <name type="scientific">Streblomastix strix</name>
    <dbReference type="NCBI Taxonomy" id="222440"/>
    <lineage>
        <taxon>Eukaryota</taxon>
        <taxon>Metamonada</taxon>
        <taxon>Preaxostyla</taxon>
        <taxon>Oxymonadida</taxon>
        <taxon>Streblomastigidae</taxon>
        <taxon>Streblomastix</taxon>
    </lineage>
</organism>
<gene>
    <name evidence="2" type="ORF">EZS28_039410</name>
</gene>
<comment type="caution">
    <text evidence="2">The sequence shown here is derived from an EMBL/GenBank/DDBJ whole genome shotgun (WGS) entry which is preliminary data.</text>
</comment>
<accession>A0A5J4U455</accession>